<evidence type="ECO:0000313" key="4">
    <source>
        <dbReference type="Proteomes" id="UP000093336"/>
    </source>
</evidence>
<gene>
    <name evidence="2" type="ORF">A8135_10055</name>
    <name evidence="1" type="ORF">Ljam_2137</name>
</gene>
<dbReference type="AlphaFoldDB" id="A0A0W0UJZ6"/>
<evidence type="ECO:0000313" key="2">
    <source>
        <dbReference type="EMBL" id="OCH99075.1"/>
    </source>
</evidence>
<dbReference type="OrthoDB" id="5647610at2"/>
<dbReference type="Gene3D" id="2.40.160.160">
    <property type="entry name" value="Inverse autotransporter, beta-domain"/>
    <property type="match status" value="1"/>
</dbReference>
<comment type="caution">
    <text evidence="1">The sequence shown here is derived from an EMBL/GenBank/DDBJ whole genome shotgun (WGS) entry which is preliminary data.</text>
</comment>
<evidence type="ECO:0000313" key="1">
    <source>
        <dbReference type="EMBL" id="KTD07942.1"/>
    </source>
</evidence>
<dbReference type="RefSeq" id="WP_058450013.1">
    <property type="nucleotide sequence ID" value="NZ_CAAAJF010000002.1"/>
</dbReference>
<dbReference type="EMBL" id="LYOZ01000003">
    <property type="protein sequence ID" value="OCH99075.1"/>
    <property type="molecule type" value="Genomic_DNA"/>
</dbReference>
<name>A0A0W0UJZ6_9GAMM</name>
<evidence type="ECO:0008006" key="5">
    <source>
        <dbReference type="Google" id="ProtNLM"/>
    </source>
</evidence>
<dbReference type="Proteomes" id="UP000054715">
    <property type="component" value="Unassembled WGS sequence"/>
</dbReference>
<dbReference type="Proteomes" id="UP000093336">
    <property type="component" value="Unassembled WGS sequence"/>
</dbReference>
<sequence length="650" mass="70192">MISSHARIPILFSLFFLNLSSFAATEIFPLPARLLGDGAAGTTAGTRGDLMLPLFGSGRGIVYGDVQGKYYRDDSWFGGIAGGLRQTFGPYILGGYLFADRSESSSNKHFWSLNPGLEGINAQWDAHLNGYFPVGSRSKTFRSAWADELGDYRFVSFSGHKQFDHILVDTETAGRGVDAEVGYRVLPFNNVRLALGGYYFNFQNMNDMRGVIGTIEYPFNDRVTVLAQDAYDNLHNNTFMLTVRLRFGAINPQEGRMLEPIRRNLGTLDSGTSIPTERAWIDSGANLVEKDHIWFFKPGGKIFDPAKGLANCTAEDPCANTELTQFKVDTINSLDANSTLALATGIYLLDPTGDGLLELNQGQSIEGKTFDFVKPAFGEGRPNLIGALVLPGFNSVSNIFIDNQIEALALSSHQRSLLAAQQTIQSTAEIVRGDATIRNVTIGLNSSYELGIDIVSSNGSRPTVNLITSRLFMESNNSRRVTGIRTNNATLRSIGNTISVVARTVGTAHLPVVARGIELNGQSALEMVNNTVETIAELGNTATAPLMSAEGIVVNGASTFKISRLSEIIARARAGNSSPLAQAISITNNSSVINTGSISDSYLRAQAVTQVGIAGAWGIRQPSDRRIKRTNVNIFRTAEGPITIGQDIGP</sequence>
<dbReference type="PATRIC" id="fig|455.5.peg.2253"/>
<evidence type="ECO:0000313" key="3">
    <source>
        <dbReference type="Proteomes" id="UP000054715"/>
    </source>
</evidence>
<protein>
    <recommendedName>
        <fullName evidence="5">Inverse autotransporter beta-domain domain-containing protein</fullName>
    </recommendedName>
</protein>
<keyword evidence="4" id="KW-1185">Reference proteome</keyword>
<reference evidence="2 4" key="2">
    <citation type="submission" date="2016-05" db="EMBL/GenBank/DDBJ databases">
        <authorList>
            <person name="Prochazka B."/>
            <person name="Indra A."/>
            <person name="Hasenberger P."/>
            <person name="Blaschitz M."/>
            <person name="Wagner L."/>
            <person name="Wewalka G."/>
            <person name="Sorschag S."/>
            <person name="Schmid D."/>
            <person name="Ruppitsch W."/>
        </authorList>
    </citation>
    <scope>NUCLEOTIDE SEQUENCE [LARGE SCALE GENOMIC DNA]</scope>
    <source>
        <strain evidence="2 4">974010_12</strain>
    </source>
</reference>
<organism evidence="1 3">
    <name type="scientific">Legionella jamestowniensis</name>
    <dbReference type="NCBI Taxonomy" id="455"/>
    <lineage>
        <taxon>Bacteria</taxon>
        <taxon>Pseudomonadati</taxon>
        <taxon>Pseudomonadota</taxon>
        <taxon>Gammaproteobacteria</taxon>
        <taxon>Legionellales</taxon>
        <taxon>Legionellaceae</taxon>
        <taxon>Legionella</taxon>
    </lineage>
</organism>
<accession>A0A0W0UJZ6</accession>
<dbReference type="InterPro" id="IPR038177">
    <property type="entry name" value="IAT_beta_sf"/>
</dbReference>
<proteinExistence type="predicted"/>
<dbReference type="EMBL" id="LNYG01000013">
    <property type="protein sequence ID" value="KTD07942.1"/>
    <property type="molecule type" value="Genomic_DNA"/>
</dbReference>
<dbReference type="STRING" id="455.Ljam_2137"/>
<reference evidence="1 3" key="1">
    <citation type="submission" date="2015-11" db="EMBL/GenBank/DDBJ databases">
        <title>Genomic analysis of 38 Legionella species identifies large and diverse effector repertoires.</title>
        <authorList>
            <person name="Burstein D."/>
            <person name="Amaro F."/>
            <person name="Zusman T."/>
            <person name="Lifshitz Z."/>
            <person name="Cohen O."/>
            <person name="Gilbert J.A."/>
            <person name="Pupko T."/>
            <person name="Shuman H.A."/>
            <person name="Segal G."/>
        </authorList>
    </citation>
    <scope>NUCLEOTIDE SEQUENCE [LARGE SCALE GENOMIC DNA]</scope>
    <source>
        <strain evidence="1 3">JA-26-G1-E2</strain>
    </source>
</reference>